<proteinExistence type="inferred from homology"/>
<evidence type="ECO:0000259" key="4">
    <source>
        <dbReference type="Pfam" id="PF04083"/>
    </source>
</evidence>
<dbReference type="InterPro" id="IPR006693">
    <property type="entry name" value="AB_hydrolase_lipase"/>
</dbReference>
<dbReference type="AlphaFoldDB" id="A0A396IWK3"/>
<sequence length="446" mass="50224">MASRVLISLISLVLLCITTTQGRKTLYTTNDFSTFSPVTGDGICKTLVEPQGYPCEEHKVTTEDGYILSLQRIPTGRSDKKADKPPVLIQHGLFCDAAIWLFNSPEESLGFILADIGFDVWLVNGRGTKYSTMHTSLNPNEMVCVLYNIQNICNISISSNFQYLIAYWNWSWDELASYDLPASVQYVYNNTGKKIHYTGHSQGTLIAFVALSQGKLLNMLRSAALLSPIAHMNLVPPGITKVAADLFLANECCTKTCGEHLRQSIPQLCKQPIAIIHRYLDVNNVMMRKLKLIYMYKYLLPQLLIIFLGPNCCINSSKIHFYLDHEPNPTSTKNLIHFSQMIRTGKIAKYDYVNAAQNIQHYGQRVPPTYDMTKISSEFPLFLGYGGNDFLSDVQDVKVLLNDLSDQDANKRVVLFKDDYAHADFIAGDNAKQVVYDPIIAFFNSH</sequence>
<dbReference type="InterPro" id="IPR029058">
    <property type="entry name" value="AB_hydrolase_fold"/>
</dbReference>
<dbReference type="Proteomes" id="UP000265566">
    <property type="component" value="Chromosome 3"/>
</dbReference>
<evidence type="ECO:0000313" key="5">
    <source>
        <dbReference type="EMBL" id="RHN68998.1"/>
    </source>
</evidence>
<dbReference type="Pfam" id="PF04083">
    <property type="entry name" value="Abhydro_lipase"/>
    <property type="match status" value="1"/>
</dbReference>
<feature type="active site" description="Nucleophile" evidence="2">
    <location>
        <position position="201"/>
    </location>
</feature>
<keyword evidence="5" id="KW-0378">Hydrolase</keyword>
<feature type="signal peptide" evidence="3">
    <location>
        <begin position="1"/>
        <end position="22"/>
    </location>
</feature>
<evidence type="ECO:0000256" key="1">
    <source>
        <dbReference type="ARBA" id="ARBA00010701"/>
    </source>
</evidence>
<dbReference type="GO" id="GO:0006629">
    <property type="term" value="P:lipid metabolic process"/>
    <property type="evidence" value="ECO:0007669"/>
    <property type="project" value="InterPro"/>
</dbReference>
<comment type="caution">
    <text evidence="5">The sequence shown here is derived from an EMBL/GenBank/DDBJ whole genome shotgun (WGS) entry which is preliminary data.</text>
</comment>
<dbReference type="PANTHER" id="PTHR11005">
    <property type="entry name" value="LYSOSOMAL ACID LIPASE-RELATED"/>
    <property type="match status" value="1"/>
</dbReference>
<dbReference type="InterPro" id="IPR025483">
    <property type="entry name" value="Lipase_euk"/>
</dbReference>
<feature type="active site" description="Charge relay system" evidence="2">
    <location>
        <position position="389"/>
    </location>
</feature>
<keyword evidence="3" id="KW-0732">Signal</keyword>
<feature type="chain" id="PRO_5017272241" evidence="3">
    <location>
        <begin position="23"/>
        <end position="446"/>
    </location>
</feature>
<dbReference type="Gramene" id="rna17424">
    <property type="protein sequence ID" value="RHN68998.1"/>
    <property type="gene ID" value="gene17424"/>
</dbReference>
<feature type="domain" description="Partial AB-hydrolase lipase" evidence="4">
    <location>
        <begin position="46"/>
        <end position="103"/>
    </location>
</feature>
<dbReference type="GO" id="GO:0004806">
    <property type="term" value="F:triacylglycerol lipase activity"/>
    <property type="evidence" value="ECO:0007669"/>
    <property type="project" value="UniProtKB-EC"/>
</dbReference>
<protein>
    <submittedName>
        <fullName evidence="5">Putative triacylglycerol lipase</fullName>
        <ecNumber evidence="5">3.1.1.3</ecNumber>
    </submittedName>
</protein>
<dbReference type="PIRSF" id="PIRSF000862">
    <property type="entry name" value="Steryl_ester_lip"/>
    <property type="match status" value="1"/>
</dbReference>
<name>A0A396IWK3_MEDTR</name>
<comment type="similarity">
    <text evidence="1">Belongs to the AB hydrolase superfamily. Lipase family.</text>
</comment>
<dbReference type="SUPFAM" id="SSF53474">
    <property type="entry name" value="alpha/beta-Hydrolases"/>
    <property type="match status" value="1"/>
</dbReference>
<dbReference type="Gene3D" id="3.40.50.1820">
    <property type="entry name" value="alpha/beta hydrolase"/>
    <property type="match status" value="1"/>
</dbReference>
<dbReference type="EMBL" id="PSQE01000003">
    <property type="protein sequence ID" value="RHN68998.1"/>
    <property type="molecule type" value="Genomic_DNA"/>
</dbReference>
<evidence type="ECO:0000256" key="2">
    <source>
        <dbReference type="PIRSR" id="PIRSR000862-1"/>
    </source>
</evidence>
<feature type="active site" description="Charge relay system" evidence="2">
    <location>
        <position position="422"/>
    </location>
</feature>
<organism evidence="5">
    <name type="scientific">Medicago truncatula</name>
    <name type="common">Barrel medic</name>
    <name type="synonym">Medicago tribuloides</name>
    <dbReference type="NCBI Taxonomy" id="3880"/>
    <lineage>
        <taxon>Eukaryota</taxon>
        <taxon>Viridiplantae</taxon>
        <taxon>Streptophyta</taxon>
        <taxon>Embryophyta</taxon>
        <taxon>Tracheophyta</taxon>
        <taxon>Spermatophyta</taxon>
        <taxon>Magnoliopsida</taxon>
        <taxon>eudicotyledons</taxon>
        <taxon>Gunneridae</taxon>
        <taxon>Pentapetalae</taxon>
        <taxon>rosids</taxon>
        <taxon>fabids</taxon>
        <taxon>Fabales</taxon>
        <taxon>Fabaceae</taxon>
        <taxon>Papilionoideae</taxon>
        <taxon>50 kb inversion clade</taxon>
        <taxon>NPAAA clade</taxon>
        <taxon>Hologalegina</taxon>
        <taxon>IRL clade</taxon>
        <taxon>Trifolieae</taxon>
        <taxon>Medicago</taxon>
    </lineage>
</organism>
<reference evidence="5" key="1">
    <citation type="journal article" date="2018" name="Nat. Plants">
        <title>Whole-genome landscape of Medicago truncatula symbiotic genes.</title>
        <authorList>
            <person name="Pecrix Y."/>
            <person name="Gamas P."/>
            <person name="Carrere S."/>
        </authorList>
    </citation>
    <scope>NUCLEOTIDE SEQUENCE</scope>
    <source>
        <tissue evidence="5">Leaves</tissue>
    </source>
</reference>
<accession>A0A396IWK3</accession>
<gene>
    <name evidence="5" type="ORF">MtrunA17_Chr3g0120021</name>
</gene>
<dbReference type="EC" id="3.1.1.3" evidence="5"/>
<evidence type="ECO:0000256" key="3">
    <source>
        <dbReference type="SAM" id="SignalP"/>
    </source>
</evidence>